<name>A0A9D1NG48_9FIRM</name>
<evidence type="ECO:0000256" key="6">
    <source>
        <dbReference type="PIRSR" id="PIRSR004789-50"/>
    </source>
</evidence>
<keyword evidence="2 7" id="KW-0479">Metal-binding</keyword>
<evidence type="ECO:0000256" key="5">
    <source>
        <dbReference type="ARBA" id="ARBA00061401"/>
    </source>
</evidence>
<dbReference type="PANTHER" id="PTHR36303:SF1">
    <property type="entry name" value="2',3'-CYCLIC-NUCLEOTIDE 2'-PHOSPHODIESTERASE"/>
    <property type="match status" value="1"/>
</dbReference>
<feature type="binding site" evidence="7">
    <location>
        <position position="40"/>
    </location>
    <ligand>
        <name>Fe cation</name>
        <dbReference type="ChEBI" id="CHEBI:24875"/>
        <label>1</label>
    </ligand>
</feature>
<dbReference type="GO" id="GO:0004113">
    <property type="term" value="F:2',3'-cyclic-nucleotide 3'-phosphodiesterase activity"/>
    <property type="evidence" value="ECO:0007669"/>
    <property type="project" value="TreeGrafter"/>
</dbReference>
<organism evidence="8 9">
    <name type="scientific">Candidatus Aphodoplasma excrementigallinarum</name>
    <dbReference type="NCBI Taxonomy" id="2840673"/>
    <lineage>
        <taxon>Bacteria</taxon>
        <taxon>Bacillati</taxon>
        <taxon>Bacillota</taxon>
        <taxon>Clostridia</taxon>
        <taxon>Eubacteriales</taxon>
        <taxon>Candidatus Aphodoplasma</taxon>
    </lineage>
</organism>
<dbReference type="CDD" id="cd07382">
    <property type="entry name" value="MPP_DR1281"/>
    <property type="match status" value="1"/>
</dbReference>
<feature type="binding site" evidence="7">
    <location>
        <position position="177"/>
    </location>
    <ligand>
        <name>Fe cation</name>
        <dbReference type="ChEBI" id="CHEBI:24875"/>
        <label>1</label>
    </ligand>
</feature>
<evidence type="ECO:0000313" key="9">
    <source>
        <dbReference type="Proteomes" id="UP000886743"/>
    </source>
</evidence>
<proteinExistence type="inferred from homology"/>
<dbReference type="FunFam" id="3.60.21.10:FF:000016">
    <property type="entry name" value="Putative metallophosphoesterase"/>
    <property type="match status" value="1"/>
</dbReference>
<dbReference type="Pfam" id="PF13277">
    <property type="entry name" value="YmdB"/>
    <property type="match status" value="1"/>
</dbReference>
<reference evidence="8" key="2">
    <citation type="journal article" date="2021" name="PeerJ">
        <title>Extensive microbial diversity within the chicken gut microbiome revealed by metagenomics and culture.</title>
        <authorList>
            <person name="Gilroy R."/>
            <person name="Ravi A."/>
            <person name="Getino M."/>
            <person name="Pursley I."/>
            <person name="Horton D.L."/>
            <person name="Alikhan N.F."/>
            <person name="Baker D."/>
            <person name="Gharbi K."/>
            <person name="Hall N."/>
            <person name="Watson M."/>
            <person name="Adriaenssens E.M."/>
            <person name="Foster-Nyarko E."/>
            <person name="Jarju S."/>
            <person name="Secka A."/>
            <person name="Antonio M."/>
            <person name="Oren A."/>
            <person name="Chaudhuri R.R."/>
            <person name="La Ragione R."/>
            <person name="Hildebrand F."/>
            <person name="Pallen M.J."/>
        </authorList>
    </citation>
    <scope>NUCLEOTIDE SEQUENCE</scope>
    <source>
        <strain evidence="8">4920</strain>
    </source>
</reference>
<evidence type="ECO:0000313" key="8">
    <source>
        <dbReference type="EMBL" id="HIV02488.1"/>
    </source>
</evidence>
<feature type="binding site" evidence="7">
    <location>
        <position position="175"/>
    </location>
    <ligand>
        <name>Fe cation</name>
        <dbReference type="ChEBI" id="CHEBI:24875"/>
        <label>2</label>
    </ligand>
</feature>
<dbReference type="GO" id="GO:0046872">
    <property type="term" value="F:metal ion binding"/>
    <property type="evidence" value="ECO:0007669"/>
    <property type="project" value="UniProtKB-KW"/>
</dbReference>
<dbReference type="PIRSF" id="PIRSF004789">
    <property type="entry name" value="DR1281"/>
    <property type="match status" value="1"/>
</dbReference>
<sequence>MKILFVGDIVGACGREAFYRHLPGLRQEHALDMIVVNGENAAHGRGLTLNISEEFFEAGVDVITMGNHVWDNKDIFQILDYNPRVIRPANLLACNPGCGSVVCEVGGVRVGVLNLLGQVFMDPCDSPFAAAERELEALKKQTDVILVDLHAEATSEKMAMGWFLDGRVSAVVGTHTHIQTADEKVLPKGTAYISDVGMTGAYYSVLGTDRKIVVDRFVTRLPQKFALADGAAQLNAVVLDVDETTGKSRSIVRIAIAET</sequence>
<feature type="binding site" evidence="7">
    <location>
        <position position="39"/>
    </location>
    <ligand>
        <name>Fe cation</name>
        <dbReference type="ChEBI" id="CHEBI:24875"/>
        <label>2</label>
    </ligand>
</feature>
<dbReference type="SUPFAM" id="SSF56300">
    <property type="entry name" value="Metallo-dependent phosphatases"/>
    <property type="match status" value="1"/>
</dbReference>
<feature type="binding site" evidence="7">
    <location>
        <position position="39"/>
    </location>
    <ligand>
        <name>Fe cation</name>
        <dbReference type="ChEBI" id="CHEBI:24875"/>
        <label>1</label>
    </ligand>
</feature>
<keyword evidence="3" id="KW-0378">Hydrolase</keyword>
<protein>
    <submittedName>
        <fullName evidence="8">TIGR00282 family metallophosphoesterase</fullName>
    </submittedName>
</protein>
<comment type="caution">
    <text evidence="8">The sequence shown here is derived from an EMBL/GenBank/DDBJ whole genome shotgun (WGS) entry which is preliminary data.</text>
</comment>
<feature type="binding site" evidence="7">
    <location>
        <position position="67"/>
    </location>
    <ligand>
        <name>Fe cation</name>
        <dbReference type="ChEBI" id="CHEBI:24875"/>
        <label>2</label>
    </ligand>
</feature>
<reference evidence="8" key="1">
    <citation type="submission" date="2020-10" db="EMBL/GenBank/DDBJ databases">
        <authorList>
            <person name="Gilroy R."/>
        </authorList>
    </citation>
    <scope>NUCLEOTIDE SEQUENCE</scope>
    <source>
        <strain evidence="8">4920</strain>
    </source>
</reference>
<comment type="similarity">
    <text evidence="5">Belongs to the YmdB-like family.</text>
</comment>
<gene>
    <name evidence="8" type="ORF">IAC74_02845</name>
</gene>
<feature type="binding site" evidence="7">
    <location>
        <position position="8"/>
    </location>
    <ligand>
        <name>Fe cation</name>
        <dbReference type="ChEBI" id="CHEBI:24875"/>
        <label>1</label>
    </ligand>
</feature>
<dbReference type="AlphaFoldDB" id="A0A9D1NG48"/>
<evidence type="ECO:0000256" key="2">
    <source>
        <dbReference type="ARBA" id="ARBA00022723"/>
    </source>
</evidence>
<dbReference type="PANTHER" id="PTHR36303">
    <property type="entry name" value="2',3'-CYCLIC-NUCLEOTIDE 2'-PHOSPHODIESTERASE"/>
    <property type="match status" value="1"/>
</dbReference>
<dbReference type="InterPro" id="IPR005235">
    <property type="entry name" value="YmdB-like"/>
</dbReference>
<evidence type="ECO:0000256" key="1">
    <source>
        <dbReference type="ARBA" id="ARBA00001965"/>
    </source>
</evidence>
<dbReference type="InterPro" id="IPR029052">
    <property type="entry name" value="Metallo-depent_PP-like"/>
</dbReference>
<evidence type="ECO:0000256" key="4">
    <source>
        <dbReference type="ARBA" id="ARBA00023004"/>
    </source>
</evidence>
<comment type="cofactor">
    <cofactor evidence="1">
        <name>Fe(3+)</name>
        <dbReference type="ChEBI" id="CHEBI:29034"/>
    </cofactor>
</comment>
<keyword evidence="4" id="KW-0408">Iron</keyword>
<dbReference type="Gene3D" id="3.60.21.10">
    <property type="match status" value="1"/>
</dbReference>
<dbReference type="Proteomes" id="UP000886743">
    <property type="component" value="Unassembled WGS sequence"/>
</dbReference>
<evidence type="ECO:0000256" key="7">
    <source>
        <dbReference type="PIRSR" id="PIRSR004789-51"/>
    </source>
</evidence>
<dbReference type="EMBL" id="DVOF01000085">
    <property type="protein sequence ID" value="HIV02488.1"/>
    <property type="molecule type" value="Genomic_DNA"/>
</dbReference>
<feature type="active site" description="Proton donor" evidence="6">
    <location>
        <position position="68"/>
    </location>
</feature>
<feature type="binding site" evidence="7">
    <location>
        <position position="150"/>
    </location>
    <ligand>
        <name>Fe cation</name>
        <dbReference type="ChEBI" id="CHEBI:24875"/>
        <label>2</label>
    </ligand>
</feature>
<dbReference type="NCBIfam" id="TIGR00282">
    <property type="entry name" value="TIGR00282 family metallophosphoesterase"/>
    <property type="match status" value="1"/>
</dbReference>
<accession>A0A9D1NG48</accession>
<evidence type="ECO:0000256" key="3">
    <source>
        <dbReference type="ARBA" id="ARBA00022801"/>
    </source>
</evidence>